<dbReference type="AlphaFoldDB" id="A0A0T6LW81"/>
<dbReference type="eggNOG" id="COG1080">
    <property type="taxonomic scope" value="Bacteria"/>
</dbReference>
<dbReference type="PANTHER" id="PTHR43615">
    <property type="entry name" value="PHOSPHOENOLPYRUVATE SYNTHASE-RELATED"/>
    <property type="match status" value="1"/>
</dbReference>
<dbReference type="SUPFAM" id="SSF52009">
    <property type="entry name" value="Phosphohistidine domain"/>
    <property type="match status" value="1"/>
</dbReference>
<dbReference type="Gene3D" id="3.30.470.20">
    <property type="entry name" value="ATP-grasp fold, B domain"/>
    <property type="match status" value="2"/>
</dbReference>
<protein>
    <recommendedName>
        <fullName evidence="6">Pyruvate, water dikinase</fullName>
    </recommendedName>
</protein>
<dbReference type="RefSeq" id="WP_018381738.1">
    <property type="nucleotide sequence ID" value="NZ_LLZU01000005.1"/>
</dbReference>
<dbReference type="STRING" id="76728.AQ490_15010"/>
<evidence type="ECO:0000256" key="1">
    <source>
        <dbReference type="SAM" id="MobiDB-lite"/>
    </source>
</evidence>
<dbReference type="InterPro" id="IPR002192">
    <property type="entry name" value="PPDK_AMP/ATP-bd"/>
</dbReference>
<evidence type="ECO:0000313" key="4">
    <source>
        <dbReference type="EMBL" id="KRV50403.1"/>
    </source>
</evidence>
<evidence type="ECO:0000313" key="5">
    <source>
        <dbReference type="Proteomes" id="UP000050867"/>
    </source>
</evidence>
<dbReference type="Gene3D" id="3.30.1490.20">
    <property type="entry name" value="ATP-grasp fold, A domain"/>
    <property type="match status" value="1"/>
</dbReference>
<dbReference type="Gene3D" id="3.50.30.10">
    <property type="entry name" value="Phosphohistidine domain"/>
    <property type="match status" value="1"/>
</dbReference>
<evidence type="ECO:0000259" key="2">
    <source>
        <dbReference type="Pfam" id="PF00391"/>
    </source>
</evidence>
<sequence>MVLDTGGFALVDLHDARAADARLTGAKAANLATSARAGLPVLPGFVLVPRERVATAAAGTGAIRHAWRELSGNGARPLVVRSSSASEDTALSSMAGRFASVLDVTDWTAFREAVRTVVASAGPHGTREMAVLVQPMLRCRTGGVVFGADPVRGRTDRIVVSAVRGGPDALVSGAETGIRYRLTRRGRLLSSEPGEPVGRRVLEPRGLRRLARLARSTARLFGGPQDVEFGFDFEDGLWLFQSRPITAMAATPPRRARLLGPGPVAETFPGVLQPVEDDLWVVPMARGLAAALDLAGAAPRRSLRRHPLVTTVDGRVACDLRLLGAAPRPRRGLAVLNPAPGARRLGAAWRVGRLRVTLPDLAVDLMADVDRELARVGPLDGLSRAELRAALAWGRAVLVPLHAQESLASALLGEGTGRTAAAEALSVLAGTRRRGGDDADLVAQHPVLLALVPPGVGVPYRLPPAPAEAVSPCGVAALPVREGLRLRIRWVQELQARLLWELAARLERGGELGERHQITQLRWSELVTALHGGALPADLAERVPRRGSAPLPVAFRLADGLPVAVEERPSPAGGAGQGAGGGRVRGTSWHGVGIRPDDAVLVVRTLDPSLAASLPGLTALVAETGSVLSHLAVLAREYRVATVVGVPGALDRYPPGTTLTVDGRTGQVRAEPGPLPTSAPAPVTGEVTQAC</sequence>
<dbReference type="EMBL" id="LLZU01000005">
    <property type="protein sequence ID" value="KRV50403.1"/>
    <property type="molecule type" value="Genomic_DNA"/>
</dbReference>
<dbReference type="InterPro" id="IPR008279">
    <property type="entry name" value="PEP-util_enz_mobile_dom"/>
</dbReference>
<keyword evidence="5" id="KW-1185">Reference proteome</keyword>
<dbReference type="PANTHER" id="PTHR43615:SF1">
    <property type="entry name" value="PPDK_N DOMAIN-CONTAINING PROTEIN"/>
    <property type="match status" value="1"/>
</dbReference>
<feature type="domain" description="Pyruvate phosphate dikinase AMP/ATP-binding" evidence="3">
    <location>
        <begin position="62"/>
        <end position="250"/>
    </location>
</feature>
<dbReference type="Pfam" id="PF00391">
    <property type="entry name" value="PEP-utilizers"/>
    <property type="match status" value="1"/>
</dbReference>
<dbReference type="Proteomes" id="UP000050867">
    <property type="component" value="Unassembled WGS sequence"/>
</dbReference>
<dbReference type="GO" id="GO:0005524">
    <property type="term" value="F:ATP binding"/>
    <property type="evidence" value="ECO:0007669"/>
    <property type="project" value="InterPro"/>
</dbReference>
<dbReference type="SUPFAM" id="SSF56059">
    <property type="entry name" value="Glutathione synthetase ATP-binding domain-like"/>
    <property type="match status" value="1"/>
</dbReference>
<accession>A0A0T6LW81</accession>
<reference evidence="4 5" key="1">
    <citation type="submission" date="2015-10" db="EMBL/GenBank/DDBJ databases">
        <title>Draft genome sequence of pyrrolomycin-producing Streptomyces vitaminophilus.</title>
        <authorList>
            <person name="Graham D.E."/>
            <person name="Mahan K.M."/>
            <person name="Klingeman D.M."/>
            <person name="Hettich R.L."/>
            <person name="Parry R.J."/>
        </authorList>
    </citation>
    <scope>NUCLEOTIDE SEQUENCE [LARGE SCALE GENOMIC DNA]</scope>
    <source>
        <strain evidence="4 5">ATCC 31673</strain>
    </source>
</reference>
<evidence type="ECO:0008006" key="6">
    <source>
        <dbReference type="Google" id="ProtNLM"/>
    </source>
</evidence>
<dbReference type="InterPro" id="IPR036637">
    <property type="entry name" value="Phosphohistidine_dom_sf"/>
</dbReference>
<organism evidence="4 5">
    <name type="scientific">Wenjunlia vitaminophila</name>
    <name type="common">Streptomyces vitaminophilus</name>
    <dbReference type="NCBI Taxonomy" id="76728"/>
    <lineage>
        <taxon>Bacteria</taxon>
        <taxon>Bacillati</taxon>
        <taxon>Actinomycetota</taxon>
        <taxon>Actinomycetes</taxon>
        <taxon>Kitasatosporales</taxon>
        <taxon>Streptomycetaceae</taxon>
        <taxon>Wenjunlia</taxon>
    </lineage>
</organism>
<dbReference type="OrthoDB" id="9765468at2"/>
<dbReference type="Pfam" id="PF01326">
    <property type="entry name" value="PPDK_N"/>
    <property type="match status" value="1"/>
</dbReference>
<feature type="domain" description="PEP-utilising enzyme mobile" evidence="2">
    <location>
        <begin position="596"/>
        <end position="666"/>
    </location>
</feature>
<dbReference type="GO" id="GO:0016301">
    <property type="term" value="F:kinase activity"/>
    <property type="evidence" value="ECO:0007669"/>
    <property type="project" value="InterPro"/>
</dbReference>
<gene>
    <name evidence="4" type="ORF">AQ490_15010</name>
</gene>
<proteinExistence type="predicted"/>
<dbReference type="InterPro" id="IPR051549">
    <property type="entry name" value="PEP_Utilizing_Enz"/>
</dbReference>
<dbReference type="eggNOG" id="COG0574">
    <property type="taxonomic scope" value="Bacteria"/>
</dbReference>
<dbReference type="InterPro" id="IPR013815">
    <property type="entry name" value="ATP_grasp_subdomain_1"/>
</dbReference>
<evidence type="ECO:0000259" key="3">
    <source>
        <dbReference type="Pfam" id="PF01326"/>
    </source>
</evidence>
<comment type="caution">
    <text evidence="4">The sequence shown here is derived from an EMBL/GenBank/DDBJ whole genome shotgun (WGS) entry which is preliminary data.</text>
</comment>
<feature type="region of interest" description="Disordered" evidence="1">
    <location>
        <begin position="665"/>
        <end position="691"/>
    </location>
</feature>
<name>A0A0T6LW81_WENVI</name>